<sequence length="95" mass="10543">MRRSVEVLEYRHSSASREAEVRMGRAHSSENRWTLGSQSARMATPQRLTQRRSAQRGGKMTSGESLGAAGHKRPRTVDCGTPHKRPISSSGRQLV</sequence>
<dbReference type="AlphaFoldDB" id="A0A8S4RDK6"/>
<comment type="caution">
    <text evidence="2">The sequence shown here is derived from an EMBL/GenBank/DDBJ whole genome shotgun (WGS) entry which is preliminary data.</text>
</comment>
<reference evidence="2" key="1">
    <citation type="submission" date="2022-03" db="EMBL/GenBank/DDBJ databases">
        <authorList>
            <person name="Lindestad O."/>
        </authorList>
    </citation>
    <scope>NUCLEOTIDE SEQUENCE</scope>
</reference>
<proteinExistence type="predicted"/>
<gene>
    <name evidence="2" type="primary">jg11779</name>
    <name evidence="2" type="ORF">PAEG_LOCUS11706</name>
</gene>
<keyword evidence="3" id="KW-1185">Reference proteome</keyword>
<dbReference type="OrthoDB" id="6938669at2759"/>
<feature type="compositionally biased region" description="Polar residues" evidence="1">
    <location>
        <begin position="31"/>
        <end position="48"/>
    </location>
</feature>
<name>A0A8S4RDK6_9NEOP</name>
<dbReference type="EMBL" id="CAKXAJ010025000">
    <property type="protein sequence ID" value="CAH2233774.1"/>
    <property type="molecule type" value="Genomic_DNA"/>
</dbReference>
<evidence type="ECO:0000313" key="3">
    <source>
        <dbReference type="Proteomes" id="UP000838756"/>
    </source>
</evidence>
<organism evidence="2 3">
    <name type="scientific">Pararge aegeria aegeria</name>
    <dbReference type="NCBI Taxonomy" id="348720"/>
    <lineage>
        <taxon>Eukaryota</taxon>
        <taxon>Metazoa</taxon>
        <taxon>Ecdysozoa</taxon>
        <taxon>Arthropoda</taxon>
        <taxon>Hexapoda</taxon>
        <taxon>Insecta</taxon>
        <taxon>Pterygota</taxon>
        <taxon>Neoptera</taxon>
        <taxon>Endopterygota</taxon>
        <taxon>Lepidoptera</taxon>
        <taxon>Glossata</taxon>
        <taxon>Ditrysia</taxon>
        <taxon>Papilionoidea</taxon>
        <taxon>Nymphalidae</taxon>
        <taxon>Satyrinae</taxon>
        <taxon>Satyrini</taxon>
        <taxon>Parargina</taxon>
        <taxon>Pararge</taxon>
    </lineage>
</organism>
<feature type="compositionally biased region" description="Basic and acidic residues" evidence="1">
    <location>
        <begin position="1"/>
        <end position="30"/>
    </location>
</feature>
<evidence type="ECO:0000256" key="1">
    <source>
        <dbReference type="SAM" id="MobiDB-lite"/>
    </source>
</evidence>
<accession>A0A8S4RDK6</accession>
<dbReference type="Proteomes" id="UP000838756">
    <property type="component" value="Unassembled WGS sequence"/>
</dbReference>
<feature type="region of interest" description="Disordered" evidence="1">
    <location>
        <begin position="1"/>
        <end position="95"/>
    </location>
</feature>
<evidence type="ECO:0000313" key="2">
    <source>
        <dbReference type="EMBL" id="CAH2233774.1"/>
    </source>
</evidence>
<protein>
    <submittedName>
        <fullName evidence="2">Jg11779 protein</fullName>
    </submittedName>
</protein>